<evidence type="ECO:0000313" key="2">
    <source>
        <dbReference type="Proteomes" id="UP000184139"/>
    </source>
</evidence>
<organism evidence="1 2">
    <name type="scientific">Desulfofustis glycolicus DSM 9705</name>
    <dbReference type="NCBI Taxonomy" id="1121409"/>
    <lineage>
        <taxon>Bacteria</taxon>
        <taxon>Pseudomonadati</taxon>
        <taxon>Thermodesulfobacteriota</taxon>
        <taxon>Desulfobulbia</taxon>
        <taxon>Desulfobulbales</taxon>
        <taxon>Desulfocapsaceae</taxon>
        <taxon>Desulfofustis</taxon>
    </lineage>
</organism>
<dbReference type="InterPro" id="IPR041881">
    <property type="entry name" value="PqqD_sf"/>
</dbReference>
<sequence length="104" mass="11913">MQPAKPDLLDTANVYLPSEDIVSREIEGELILIPIVAGIGDVDDDIFSFNDVARDIWRRFDGNRSLDDIIQELAEEYEAPIDRIKADVIGWTSELLRRKMLVQR</sequence>
<dbReference type="Gene3D" id="1.10.10.1150">
    <property type="entry name" value="Coenzyme PQQ synthesis protein D (PqqD)"/>
    <property type="match status" value="1"/>
</dbReference>
<evidence type="ECO:0000313" key="1">
    <source>
        <dbReference type="EMBL" id="SHI13521.1"/>
    </source>
</evidence>
<dbReference type="RefSeq" id="WP_073379249.1">
    <property type="nucleotide sequence ID" value="NZ_FQXS01000045.1"/>
</dbReference>
<keyword evidence="2" id="KW-1185">Reference proteome</keyword>
<accession>A0A1M5YNK7</accession>
<dbReference type="InterPro" id="IPR008792">
    <property type="entry name" value="PQQD"/>
</dbReference>
<reference evidence="1 2" key="1">
    <citation type="submission" date="2016-11" db="EMBL/GenBank/DDBJ databases">
        <authorList>
            <person name="Jaros S."/>
            <person name="Januszkiewicz K."/>
            <person name="Wedrychowicz H."/>
        </authorList>
    </citation>
    <scope>NUCLEOTIDE SEQUENCE [LARGE SCALE GENOMIC DNA]</scope>
    <source>
        <strain evidence="1 2">DSM 9705</strain>
    </source>
</reference>
<protein>
    <submittedName>
        <fullName evidence="1">Coenzyme PQQ synthesis protein D (PqqD)</fullName>
    </submittedName>
</protein>
<name>A0A1M5YNK7_9BACT</name>
<proteinExistence type="predicted"/>
<dbReference type="Proteomes" id="UP000184139">
    <property type="component" value="Unassembled WGS sequence"/>
</dbReference>
<dbReference type="Pfam" id="PF05402">
    <property type="entry name" value="PqqD"/>
    <property type="match status" value="1"/>
</dbReference>
<dbReference type="STRING" id="1121409.SAMN02745124_04255"/>
<dbReference type="AlphaFoldDB" id="A0A1M5YNK7"/>
<dbReference type="OrthoDB" id="5422590at2"/>
<gene>
    <name evidence="1" type="ORF">SAMN02745124_04255</name>
</gene>
<dbReference type="EMBL" id="FQXS01000045">
    <property type="protein sequence ID" value="SHI13521.1"/>
    <property type="molecule type" value="Genomic_DNA"/>
</dbReference>